<reference evidence="1 2" key="1">
    <citation type="submission" date="2024-04" db="EMBL/GenBank/DDBJ databases">
        <title>Phyllosticta paracitricarpa is synonymous to the EU quarantine fungus P. citricarpa based on phylogenomic analyses.</title>
        <authorList>
            <consortium name="Lawrence Berkeley National Laboratory"/>
            <person name="Van Ingen-Buijs V.A."/>
            <person name="Van Westerhoven A.C."/>
            <person name="Haridas S."/>
            <person name="Skiadas P."/>
            <person name="Martin F."/>
            <person name="Groenewald J.Z."/>
            <person name="Crous P.W."/>
            <person name="Seidl M.F."/>
        </authorList>
    </citation>
    <scope>NUCLEOTIDE SEQUENCE [LARGE SCALE GENOMIC DNA]</scope>
    <source>
        <strain evidence="1 2">CBS 123374</strain>
    </source>
</reference>
<gene>
    <name evidence="1" type="ORF">HDK90DRAFT_160538</name>
</gene>
<evidence type="ECO:0000313" key="2">
    <source>
        <dbReference type="Proteomes" id="UP001492380"/>
    </source>
</evidence>
<accession>A0ABR1Z0K6</accession>
<comment type="caution">
    <text evidence="1">The sequence shown here is derived from an EMBL/GenBank/DDBJ whole genome shotgun (WGS) entry which is preliminary data.</text>
</comment>
<evidence type="ECO:0000313" key="1">
    <source>
        <dbReference type="EMBL" id="KAK8244502.1"/>
    </source>
</evidence>
<organism evidence="1 2">
    <name type="scientific">Phyllosticta capitalensis</name>
    <dbReference type="NCBI Taxonomy" id="121624"/>
    <lineage>
        <taxon>Eukaryota</taxon>
        <taxon>Fungi</taxon>
        <taxon>Dikarya</taxon>
        <taxon>Ascomycota</taxon>
        <taxon>Pezizomycotina</taxon>
        <taxon>Dothideomycetes</taxon>
        <taxon>Dothideomycetes incertae sedis</taxon>
        <taxon>Botryosphaeriales</taxon>
        <taxon>Phyllostictaceae</taxon>
        <taxon>Phyllosticta</taxon>
    </lineage>
</organism>
<proteinExistence type="predicted"/>
<dbReference type="EMBL" id="JBBWRZ010000002">
    <property type="protein sequence ID" value="KAK8244502.1"/>
    <property type="molecule type" value="Genomic_DNA"/>
</dbReference>
<protein>
    <submittedName>
        <fullName evidence="1">Uncharacterized protein</fullName>
    </submittedName>
</protein>
<name>A0ABR1Z0K6_9PEZI</name>
<keyword evidence="2" id="KW-1185">Reference proteome</keyword>
<dbReference type="Proteomes" id="UP001492380">
    <property type="component" value="Unassembled WGS sequence"/>
</dbReference>
<sequence>MTVTVPDGQRRVRVRVRCGASGPRICTRSRKRSPDRSTMPSHMPLLLHTLTICAVVLRSPRGMLVQDCLLTSRGRRWEATGHADDAFMRHVELNRQLPWRTDQDTAGLGLTWSGLVPSPYSVASYRRTAVATDSFACPPDPGGEYDIRQQFAGRGQGE</sequence>